<reference evidence="1 2" key="1">
    <citation type="submission" date="2007-04" db="EMBL/GenBank/DDBJ databases">
        <authorList>
            <person name="Fulton L."/>
            <person name="Clifton S."/>
            <person name="Fulton B."/>
            <person name="Xu J."/>
            <person name="Minx P."/>
            <person name="Pepin K.H."/>
            <person name="Johnson M."/>
            <person name="Thiruvilangam P."/>
            <person name="Bhonagiri V."/>
            <person name="Nash W.E."/>
            <person name="Mardis E.R."/>
            <person name="Wilson R.K."/>
        </authorList>
    </citation>
    <scope>NUCLEOTIDE SEQUENCE [LARGE SCALE GENOMIC DNA]</scope>
    <source>
        <strain evidence="1 2">L2-32</strain>
    </source>
</reference>
<reference evidence="1 2" key="2">
    <citation type="submission" date="2007-05" db="EMBL/GenBank/DDBJ databases">
        <title>Draft genome sequence of Bifidobacterium adolescentis (L2-32).</title>
        <authorList>
            <person name="Sudarsanam P."/>
            <person name="Ley R."/>
            <person name="Guruge J."/>
            <person name="Turnbaugh P.J."/>
            <person name="Mahowald M."/>
            <person name="Liep D."/>
            <person name="Gordon J."/>
        </authorList>
    </citation>
    <scope>NUCLEOTIDE SEQUENCE [LARGE SCALE GENOMIC DNA]</scope>
    <source>
        <strain evidence="1 2">L2-32</strain>
    </source>
</reference>
<accession>A7A821</accession>
<name>A7A821_BIFAD</name>
<dbReference type="AlphaFoldDB" id="A7A821"/>
<gene>
    <name evidence="1" type="ORF">BIFADO_02011</name>
</gene>
<dbReference type="EMBL" id="AAXD02000074">
    <property type="protein sequence ID" value="EDN81886.1"/>
    <property type="molecule type" value="Genomic_DNA"/>
</dbReference>
<proteinExistence type="predicted"/>
<sequence length="40" mass="4636">MSRSITVEQIARIAKPIVLRRHVAELYMFGSMLRGEVYVN</sequence>
<organism evidence="1 2">
    <name type="scientific">Bifidobacterium adolescentis L2-32</name>
    <dbReference type="NCBI Taxonomy" id="411481"/>
    <lineage>
        <taxon>Bacteria</taxon>
        <taxon>Bacillati</taxon>
        <taxon>Actinomycetota</taxon>
        <taxon>Actinomycetes</taxon>
        <taxon>Bifidobacteriales</taxon>
        <taxon>Bifidobacteriaceae</taxon>
        <taxon>Bifidobacterium</taxon>
    </lineage>
</organism>
<dbReference type="Proteomes" id="UP000003773">
    <property type="component" value="Unassembled WGS sequence"/>
</dbReference>
<dbReference type="HOGENOM" id="CLU_3285584_0_0_11"/>
<comment type="caution">
    <text evidence="1">The sequence shown here is derived from an EMBL/GenBank/DDBJ whole genome shotgun (WGS) entry which is preliminary data.</text>
</comment>
<evidence type="ECO:0000313" key="1">
    <source>
        <dbReference type="EMBL" id="EDN81886.1"/>
    </source>
</evidence>
<evidence type="ECO:0000313" key="2">
    <source>
        <dbReference type="Proteomes" id="UP000003773"/>
    </source>
</evidence>
<protein>
    <submittedName>
        <fullName evidence="1">Uncharacterized protein</fullName>
    </submittedName>
</protein>